<reference evidence="1 2" key="2">
    <citation type="journal article" date="2022" name="Mol. Ecol. Resour.">
        <title>The genomes of chicory, endive, great burdock and yacon provide insights into Asteraceae paleo-polyploidization history and plant inulin production.</title>
        <authorList>
            <person name="Fan W."/>
            <person name="Wang S."/>
            <person name="Wang H."/>
            <person name="Wang A."/>
            <person name="Jiang F."/>
            <person name="Liu H."/>
            <person name="Zhao H."/>
            <person name="Xu D."/>
            <person name="Zhang Y."/>
        </authorList>
    </citation>
    <scope>NUCLEOTIDE SEQUENCE [LARGE SCALE GENOMIC DNA]</scope>
    <source>
        <strain evidence="2">cv. Niubang</strain>
    </source>
</reference>
<evidence type="ECO:0000313" key="1">
    <source>
        <dbReference type="EMBL" id="KAI3685470.1"/>
    </source>
</evidence>
<gene>
    <name evidence="1" type="ORF">L6452_34714</name>
</gene>
<proteinExistence type="predicted"/>
<evidence type="ECO:0000313" key="2">
    <source>
        <dbReference type="Proteomes" id="UP001055879"/>
    </source>
</evidence>
<organism evidence="1 2">
    <name type="scientific">Arctium lappa</name>
    <name type="common">Greater burdock</name>
    <name type="synonym">Lappa major</name>
    <dbReference type="NCBI Taxonomy" id="4217"/>
    <lineage>
        <taxon>Eukaryota</taxon>
        <taxon>Viridiplantae</taxon>
        <taxon>Streptophyta</taxon>
        <taxon>Embryophyta</taxon>
        <taxon>Tracheophyta</taxon>
        <taxon>Spermatophyta</taxon>
        <taxon>Magnoliopsida</taxon>
        <taxon>eudicotyledons</taxon>
        <taxon>Gunneridae</taxon>
        <taxon>Pentapetalae</taxon>
        <taxon>asterids</taxon>
        <taxon>campanulids</taxon>
        <taxon>Asterales</taxon>
        <taxon>Asteraceae</taxon>
        <taxon>Carduoideae</taxon>
        <taxon>Cardueae</taxon>
        <taxon>Arctiinae</taxon>
        <taxon>Arctium</taxon>
    </lineage>
</organism>
<protein>
    <submittedName>
        <fullName evidence="1">Uncharacterized protein</fullName>
    </submittedName>
</protein>
<dbReference type="Proteomes" id="UP001055879">
    <property type="component" value="Linkage Group LG12"/>
</dbReference>
<dbReference type="EMBL" id="CM042058">
    <property type="protein sequence ID" value="KAI3685470.1"/>
    <property type="molecule type" value="Genomic_DNA"/>
</dbReference>
<keyword evidence="2" id="KW-1185">Reference proteome</keyword>
<name>A0ACB8YK58_ARCLA</name>
<sequence>METTKAVNALLEVHNYSVDDQIYEMRLAANDVKEVIETVVAKIYPTNMPPPASKGKMKVGETSCAKEASKKARFEDFDDKDDGMLDGSSDSVNPRSYES</sequence>
<accession>A0ACB8YK58</accession>
<comment type="caution">
    <text evidence="1">The sequence shown here is derived from an EMBL/GenBank/DDBJ whole genome shotgun (WGS) entry which is preliminary data.</text>
</comment>
<reference evidence="2" key="1">
    <citation type="journal article" date="2022" name="Mol. Ecol. Resour.">
        <title>The genomes of chicory, endive, great burdock and yacon provide insights into Asteraceae palaeo-polyploidization history and plant inulin production.</title>
        <authorList>
            <person name="Fan W."/>
            <person name="Wang S."/>
            <person name="Wang H."/>
            <person name="Wang A."/>
            <person name="Jiang F."/>
            <person name="Liu H."/>
            <person name="Zhao H."/>
            <person name="Xu D."/>
            <person name="Zhang Y."/>
        </authorList>
    </citation>
    <scope>NUCLEOTIDE SEQUENCE [LARGE SCALE GENOMIC DNA]</scope>
    <source>
        <strain evidence="2">cv. Niubang</strain>
    </source>
</reference>